<evidence type="ECO:0008006" key="3">
    <source>
        <dbReference type="Google" id="ProtNLM"/>
    </source>
</evidence>
<keyword evidence="2" id="KW-1185">Reference proteome</keyword>
<dbReference type="AlphaFoldDB" id="A0A5S5DLU1"/>
<name>A0A5S5DLU1_9SPHI</name>
<evidence type="ECO:0000313" key="1">
    <source>
        <dbReference type="EMBL" id="TYP95719.1"/>
    </source>
</evidence>
<organism evidence="1 2">
    <name type="scientific">Sphingobacterium allocomposti</name>
    <dbReference type="NCBI Taxonomy" id="415956"/>
    <lineage>
        <taxon>Bacteria</taxon>
        <taxon>Pseudomonadati</taxon>
        <taxon>Bacteroidota</taxon>
        <taxon>Sphingobacteriia</taxon>
        <taxon>Sphingobacteriales</taxon>
        <taxon>Sphingobacteriaceae</taxon>
        <taxon>Sphingobacterium</taxon>
    </lineage>
</organism>
<reference evidence="1 2" key="1">
    <citation type="submission" date="2019-07" db="EMBL/GenBank/DDBJ databases">
        <title>Genomic Encyclopedia of Archaeal and Bacterial Type Strains, Phase II (KMG-II): from individual species to whole genera.</title>
        <authorList>
            <person name="Goeker M."/>
        </authorList>
    </citation>
    <scope>NUCLEOTIDE SEQUENCE [LARGE SCALE GENOMIC DNA]</scope>
    <source>
        <strain evidence="1 2">DSM 18850</strain>
    </source>
</reference>
<accession>A0A5S5DLU1</accession>
<gene>
    <name evidence="1" type="ORF">BC792_11046</name>
</gene>
<protein>
    <recommendedName>
        <fullName evidence="3">Outer membrane protein with beta-barrel domain</fullName>
    </recommendedName>
</protein>
<dbReference type="Proteomes" id="UP000325105">
    <property type="component" value="Unassembled WGS sequence"/>
</dbReference>
<comment type="caution">
    <text evidence="1">The sequence shown here is derived from an EMBL/GenBank/DDBJ whole genome shotgun (WGS) entry which is preliminary data.</text>
</comment>
<proteinExistence type="predicted"/>
<sequence length="237" mass="26461">MALILDLYMKIFSFLVALCGVVTAVYGQTPSVRYSNNFNFGMSYTSGFLREPLIGGGDTDMDFLGLQFDYVGLFHVSQGVAVGAGTGIRHLFRLDNLWSDDFGDADFAQNYFSVPLYLQGRFRFIERRVSPLLVASAGYNFRLGSNNRSWEWNGVKYKETASISSGFMVNLQAGVDVKIGRRINISGGPYVEYRQGTLQSTNEQFGDFSYSGGEGRPWRYQDDLHLIEAGLKVGMAF</sequence>
<dbReference type="EMBL" id="VNHX01000010">
    <property type="protein sequence ID" value="TYP95719.1"/>
    <property type="molecule type" value="Genomic_DNA"/>
</dbReference>
<evidence type="ECO:0000313" key="2">
    <source>
        <dbReference type="Proteomes" id="UP000325105"/>
    </source>
</evidence>